<keyword evidence="1" id="KW-0614">Plasmid</keyword>
<dbReference type="Proteomes" id="UP000028488">
    <property type="component" value="Plasmid pPDG1"/>
</dbReference>
<proteinExistence type="predicted"/>
<geneLocation type="plasmid" evidence="1 2">
    <name>pPDG1</name>
</geneLocation>
<evidence type="ECO:0000313" key="2">
    <source>
        <dbReference type="Proteomes" id="UP000028488"/>
    </source>
</evidence>
<evidence type="ECO:0000313" key="1">
    <source>
        <dbReference type="EMBL" id="AII10367.1"/>
    </source>
</evidence>
<dbReference type="EMBL" id="CP008948">
    <property type="protein sequence ID" value="AII10367.1"/>
    <property type="molecule type" value="Genomic_DNA"/>
</dbReference>
<dbReference type="AlphaFoldDB" id="A0A076EYP6"/>
<organism evidence="1 2">
    <name type="scientific">Rhodococcus opacus</name>
    <name type="common">Nocardia opaca</name>
    <dbReference type="NCBI Taxonomy" id="37919"/>
    <lineage>
        <taxon>Bacteria</taxon>
        <taxon>Bacillati</taxon>
        <taxon>Actinomycetota</taxon>
        <taxon>Actinomycetes</taxon>
        <taxon>Mycobacteriales</taxon>
        <taxon>Nocardiaceae</taxon>
        <taxon>Rhodococcus</taxon>
    </lineage>
</organism>
<name>A0A076EYP6_RHOOP</name>
<sequence>MQWTAPRFCVTSFVNRGNRSGIAIPYCEVGSLSDDRRDGLIERRCLSCQKEKFDHVRSIIWTLRYPQCELQPPQIALEPGDGVGDCAGLALIDSQAQ</sequence>
<reference evidence="1 2" key="1">
    <citation type="submission" date="2014-07" db="EMBL/GenBank/DDBJ databases">
        <title>Genome Sequence of Rhodococcus opacus Strain R7, a Biodegrader of Mono- and Polycyclic Aromatic Hydrocarbons.</title>
        <authorList>
            <person name="Di Gennaro P."/>
            <person name="Zampolli J."/>
            <person name="Presti I."/>
            <person name="Cappelletti M."/>
            <person name="D'Ursi P."/>
            <person name="Orro A."/>
            <person name="Mezzelani A."/>
            <person name="Milanesi L."/>
        </authorList>
    </citation>
    <scope>NUCLEOTIDE SEQUENCE [LARGE SCALE GENOMIC DNA]</scope>
    <source>
        <strain evidence="1 2">R7</strain>
        <plasmid evidence="1">pPDG1</plasmid>
    </source>
</reference>
<gene>
    <name evidence="1" type="ORF">EP51_39315</name>
</gene>
<protein>
    <submittedName>
        <fullName evidence="1">Uncharacterized protein</fullName>
    </submittedName>
</protein>
<accession>A0A076EYP6</accession>